<dbReference type="InterPro" id="IPR027051">
    <property type="entry name" value="XdhC_Rossmann_dom"/>
</dbReference>
<keyword evidence="4" id="KW-1185">Reference proteome</keyword>
<organism evidence="3 4">
    <name type="scientific">Tepidimonas taiwanensis</name>
    <dbReference type="NCBI Taxonomy" id="307486"/>
    <lineage>
        <taxon>Bacteria</taxon>
        <taxon>Pseudomonadati</taxon>
        <taxon>Pseudomonadota</taxon>
        <taxon>Betaproteobacteria</taxon>
        <taxon>Burkholderiales</taxon>
        <taxon>Tepidimonas</taxon>
    </lineage>
</organism>
<comment type="caution">
    <text evidence="3">The sequence shown here is derived from an EMBL/GenBank/DDBJ whole genome shotgun (WGS) entry which is preliminary data.</text>
</comment>
<evidence type="ECO:0000259" key="2">
    <source>
        <dbReference type="Pfam" id="PF13478"/>
    </source>
</evidence>
<dbReference type="PANTHER" id="PTHR30388:SF6">
    <property type="entry name" value="XANTHINE DEHYDROGENASE SUBUNIT A-RELATED"/>
    <property type="match status" value="1"/>
</dbReference>
<evidence type="ECO:0000259" key="1">
    <source>
        <dbReference type="Pfam" id="PF02625"/>
    </source>
</evidence>
<feature type="domain" description="XdhC- CoxI" evidence="1">
    <location>
        <begin position="33"/>
        <end position="90"/>
    </location>
</feature>
<dbReference type="PANTHER" id="PTHR30388">
    <property type="entry name" value="ALDEHYDE OXIDOREDUCTASE MOLYBDENUM COFACTOR ASSEMBLY PROTEIN"/>
    <property type="match status" value="1"/>
</dbReference>
<feature type="domain" description="XdhC Rossmann" evidence="2">
    <location>
        <begin position="136"/>
        <end position="282"/>
    </location>
</feature>
<dbReference type="RefSeq" id="WP_224441023.1">
    <property type="nucleotide sequence ID" value="NZ_CP083911.1"/>
</dbReference>
<proteinExistence type="predicted"/>
<dbReference type="Gene3D" id="3.40.50.720">
    <property type="entry name" value="NAD(P)-binding Rossmann-like Domain"/>
    <property type="match status" value="1"/>
</dbReference>
<dbReference type="STRING" id="307486.GCA_000807215_01642"/>
<accession>A0A554X3W3</accession>
<evidence type="ECO:0000313" key="4">
    <source>
        <dbReference type="Proteomes" id="UP000317763"/>
    </source>
</evidence>
<evidence type="ECO:0000313" key="3">
    <source>
        <dbReference type="EMBL" id="TSE30495.1"/>
    </source>
</evidence>
<dbReference type="Proteomes" id="UP000317763">
    <property type="component" value="Unassembled WGS sequence"/>
</dbReference>
<dbReference type="EMBL" id="VJOM01000022">
    <property type="protein sequence ID" value="TSE30495.1"/>
    <property type="molecule type" value="Genomic_DNA"/>
</dbReference>
<protein>
    <submittedName>
        <fullName evidence="3">Xanthine dehydrogenase accessory protein XdhC</fullName>
    </submittedName>
</protein>
<dbReference type="AlphaFoldDB" id="A0A554X3W3"/>
<dbReference type="InterPro" id="IPR052698">
    <property type="entry name" value="MoCofactor_Util/Proc"/>
</dbReference>
<dbReference type="NCBIfam" id="TIGR02964">
    <property type="entry name" value="xanthine_xdhC"/>
    <property type="match status" value="1"/>
</dbReference>
<dbReference type="Pfam" id="PF02625">
    <property type="entry name" value="XdhC_CoxI"/>
    <property type="match status" value="1"/>
</dbReference>
<dbReference type="InterPro" id="IPR014308">
    <property type="entry name" value="Xanthine_DH_XdhC"/>
</dbReference>
<sequence>MTSGAGAGIAAGVNGAEHATWDDVERARALLTRGPGVLVRVHDVQGSAPRGVGAWMVVTADATAGSIGGGHLEWQAMAHARAMLARLDSRSKRVRWALGPSLGQCCGGVVHLSFERIGVADIEPLAQAALATLTPVAIFGMGHVGRALVDVLRPLPFAVTCIDARAEALPAPHPPVVLVEHADPVQDAVDDLPAGARVLVMTHRHDDDFAIVRAALERLRRRGDLPFIGLIGSRSKWNGFQRRLQALGFGPAECQRVVCPIGLAGIAGKAPSVIAVSVAAQLLMLGASPVCRGTTAAQGARKALSADRVPR</sequence>
<name>A0A554X3W3_9BURK</name>
<dbReference type="InterPro" id="IPR003777">
    <property type="entry name" value="XdhC_CoxI"/>
</dbReference>
<dbReference type="Pfam" id="PF13478">
    <property type="entry name" value="XdhC_C"/>
    <property type="match status" value="1"/>
</dbReference>
<gene>
    <name evidence="3" type="ORF">Ttaiw_01890</name>
</gene>
<reference evidence="3 4" key="1">
    <citation type="submission" date="2019-07" db="EMBL/GenBank/DDBJ databases">
        <title>Tepidimonas taiwanensis I1-1 draft genome.</title>
        <authorList>
            <person name="Da Costa M.S."/>
            <person name="Froufe H.J.C."/>
            <person name="Egas C."/>
            <person name="Albuquerque L."/>
        </authorList>
    </citation>
    <scope>NUCLEOTIDE SEQUENCE [LARGE SCALE GENOMIC DNA]</scope>
    <source>
        <strain evidence="3 4">I1-1</strain>
    </source>
</reference>